<keyword evidence="13" id="KW-1185">Reference proteome</keyword>
<evidence type="ECO:0000256" key="6">
    <source>
        <dbReference type="ARBA" id="ARBA00023146"/>
    </source>
</evidence>
<reference evidence="12 13" key="1">
    <citation type="submission" date="2020-08" db="EMBL/GenBank/DDBJ databases">
        <title>Genomic Encyclopedia of Type Strains, Phase IV (KMG-IV): sequencing the most valuable type-strain genomes for metagenomic binning, comparative biology and taxonomic classification.</title>
        <authorList>
            <person name="Goeker M."/>
        </authorList>
    </citation>
    <scope>NUCLEOTIDE SEQUENCE [LARGE SCALE GENOMIC DNA]</scope>
    <source>
        <strain evidence="12 13">DSM 103725</strain>
    </source>
</reference>
<dbReference type="AlphaFoldDB" id="A0A7X0H6H0"/>
<evidence type="ECO:0000313" key="13">
    <source>
        <dbReference type="Proteomes" id="UP000541810"/>
    </source>
</evidence>
<sequence length="1096" mass="121802">MSNATAAHDLPSKYVPADVESSITERWIAAKAFQASAEDAGDPYAIAIPPPNVTAALHLGHALNNTLQDVLTRAARMKGHNAVWLPGTDHAGIATQSVVDKRLLATGQKALKEYKLDEAEGQGGRDAFIEKVQDWKDEYEARITQQLKDMGCSCDWDRQAFTMDEPRAKAVREAYFQLFKDGLIYRGKRLVNWDPVTQTALADDEVEMEDIDGNFYYMKYPIVRPKPEAAERSDKAPDPANPDLWEETGDFATVATTRPETMLGDTAVAVNPDDKSRAQYIGQFVKLPIVDRVIPIIGDDYVVIPVSDADAEAAEASGTPVDSKAKMASGFLKVTPAHDPNDYDIGQRHDLPIINVMAPDASISINHGWPAEENPDANDTLQPFVGLSREDARKAIVRWFKDQDLMQEVKPYRHAVGHSYRSHVPVEPYYSDQWYLKVTDDKLKGAALRAMDKSQRQPSEDEAFESKAHAEATGLKFTPERYAKTFQTWHENIRDWCISRQLWWGHRIPVWSRAQTLKVKLKPGETANAEVGKITNALLAESDSKYVRLGAAHRRVSTVLAKSGSSQIEDFVCVPASLDSAEETILVELLQERGFVQDPDVLDTWFSSALWPMSTLGWPEKTPDLELWNPTSVLCTAREIITLWVSRMVMFNLYFLDQLPFKDVFIHAMIQDGHGQKMSKSLGNGVDPIDIIHSHGSDAMRYTLTAMTTQTQDVRLPVDTIDPHTGETFTPKFITGPGGYKVAAPEQEHNGKKMVSSYGIASGTAEPTDDTPAARNTSEKFDVGQRFSTKLWNATRFALGNLAEAEPDAVGVRMSVADRWILSRTVRAVESADKHLAGYDFHNYANGLYQFVWNEVCDWYIEAVKPIITKPEGARSRQVLATVLDVSLRLLHPVMPFVTERLWEALSAVCPKRGVEGLDPNENDLLVTADWPVADRALIDLDAEQRFGRIQEVVGMIREVRNGAKVSPKETLDFSVKVGEDVAGTIREGLSLMSAMTNTNIVGVGPDTVKPENAAVVTAPVGEGYLHIEIDNDAESERLTKRKEELEKSIKTLDGRLSNEKYTSKAPAHLVQQTRDQRADAAAELERVVEQLTALG</sequence>
<dbReference type="PRINTS" id="PR00986">
    <property type="entry name" value="TRNASYNTHVAL"/>
</dbReference>
<evidence type="ECO:0000256" key="8">
    <source>
        <dbReference type="HAMAP-Rule" id="MF_02004"/>
    </source>
</evidence>
<evidence type="ECO:0000256" key="2">
    <source>
        <dbReference type="ARBA" id="ARBA00022598"/>
    </source>
</evidence>
<proteinExistence type="inferred from homology"/>
<comment type="similarity">
    <text evidence="8">Belongs to the class-I aminoacyl-tRNA synthetase family. ValS type 1 subfamily.</text>
</comment>
<feature type="binding site" evidence="8">
    <location>
        <position position="680"/>
    </location>
    <ligand>
        <name>ATP</name>
        <dbReference type="ChEBI" id="CHEBI:30616"/>
    </ligand>
</feature>
<dbReference type="InterPro" id="IPR002303">
    <property type="entry name" value="Valyl-tRNA_ligase"/>
</dbReference>
<keyword evidence="6 8" id="KW-0030">Aminoacyl-tRNA synthetase</keyword>
<dbReference type="SUPFAM" id="SSF52374">
    <property type="entry name" value="Nucleotidylyl transferase"/>
    <property type="match status" value="1"/>
</dbReference>
<dbReference type="NCBIfam" id="TIGR00422">
    <property type="entry name" value="valS"/>
    <property type="match status" value="1"/>
</dbReference>
<dbReference type="HAMAP" id="MF_02004">
    <property type="entry name" value="Val_tRNA_synth_type1"/>
    <property type="match status" value="1"/>
</dbReference>
<keyword evidence="5 8" id="KW-0648">Protein biosynthesis</keyword>
<evidence type="ECO:0000259" key="10">
    <source>
        <dbReference type="Pfam" id="PF08264"/>
    </source>
</evidence>
<feature type="domain" description="Aminoacyl-tRNA synthetase class Ia" evidence="9">
    <location>
        <begin position="23"/>
        <end position="716"/>
    </location>
</feature>
<dbReference type="Gene3D" id="3.40.50.620">
    <property type="entry name" value="HUPs"/>
    <property type="match status" value="2"/>
</dbReference>
<dbReference type="EMBL" id="JACHGY010000001">
    <property type="protein sequence ID" value="MBB6429937.1"/>
    <property type="molecule type" value="Genomic_DNA"/>
</dbReference>
<comment type="function">
    <text evidence="8">Catalyzes the attachment of valine to tRNA(Val). As ValRS can inadvertently accommodate and process structurally similar amino acids such as threonine, to avoid such errors, it has a 'posttransfer' editing activity that hydrolyzes mischarged Thr-tRNA(Val) in a tRNA-dependent manner.</text>
</comment>
<dbReference type="InterPro" id="IPR001412">
    <property type="entry name" value="aa-tRNA-synth_I_CS"/>
</dbReference>
<feature type="domain" description="Methionyl/Valyl/Leucyl/Isoleucyl-tRNA synthetase anticodon-binding" evidence="10">
    <location>
        <begin position="818"/>
        <end position="973"/>
    </location>
</feature>
<comment type="subcellular location">
    <subcellularLocation>
        <location evidence="8">Cytoplasm</location>
    </subcellularLocation>
</comment>
<dbReference type="NCBIfam" id="NF004349">
    <property type="entry name" value="PRK05729.1"/>
    <property type="match status" value="1"/>
</dbReference>
<dbReference type="InterPro" id="IPR014729">
    <property type="entry name" value="Rossmann-like_a/b/a_fold"/>
</dbReference>
<keyword evidence="1 8" id="KW-0963">Cytoplasm</keyword>
<dbReference type="SUPFAM" id="SSF50677">
    <property type="entry name" value="ValRS/IleRS/LeuRS editing domain"/>
    <property type="match status" value="1"/>
</dbReference>
<dbReference type="Pfam" id="PF00133">
    <property type="entry name" value="tRNA-synt_1"/>
    <property type="match status" value="1"/>
</dbReference>
<keyword evidence="3 8" id="KW-0547">Nucleotide-binding</keyword>
<feature type="coiled-coil region" evidence="8">
    <location>
        <begin position="1036"/>
        <end position="1091"/>
    </location>
</feature>
<dbReference type="PROSITE" id="PS00178">
    <property type="entry name" value="AA_TRNA_LIGASE_I"/>
    <property type="match status" value="1"/>
</dbReference>
<dbReference type="FunFam" id="3.40.50.620:FF:000020">
    <property type="entry name" value="Valine--tRNA ligase, mitochondrial"/>
    <property type="match status" value="1"/>
</dbReference>
<feature type="short sequence motif" description="'KMSKS' region" evidence="8">
    <location>
        <begin position="677"/>
        <end position="681"/>
    </location>
</feature>
<dbReference type="Proteomes" id="UP000541810">
    <property type="component" value="Unassembled WGS sequence"/>
</dbReference>
<feature type="domain" description="Valyl-tRNA synthetase tRNA-binding arm" evidence="11">
    <location>
        <begin position="1033"/>
        <end position="1096"/>
    </location>
</feature>
<comment type="subunit">
    <text evidence="8">Monomer.</text>
</comment>
<comment type="caution">
    <text evidence="8">Lacks conserved residue(s) required for the propagation of feature annotation.</text>
</comment>
<organism evidence="12 13">
    <name type="scientific">Algisphaera agarilytica</name>
    <dbReference type="NCBI Taxonomy" id="1385975"/>
    <lineage>
        <taxon>Bacteria</taxon>
        <taxon>Pseudomonadati</taxon>
        <taxon>Planctomycetota</taxon>
        <taxon>Phycisphaerae</taxon>
        <taxon>Phycisphaerales</taxon>
        <taxon>Phycisphaeraceae</taxon>
        <taxon>Algisphaera</taxon>
    </lineage>
</organism>
<keyword evidence="2 8" id="KW-0436">Ligase</keyword>
<keyword evidence="8" id="KW-0175">Coiled coil</keyword>
<name>A0A7X0H6H0_9BACT</name>
<dbReference type="InterPro" id="IPR033705">
    <property type="entry name" value="Anticodon_Ia_Val"/>
</dbReference>
<dbReference type="InterPro" id="IPR019499">
    <property type="entry name" value="Val-tRNA_synth_tRNA-bd"/>
</dbReference>
<dbReference type="InterPro" id="IPR037118">
    <property type="entry name" value="Val-tRNA_synth_C_sf"/>
</dbReference>
<dbReference type="Gene3D" id="1.10.287.380">
    <property type="entry name" value="Valyl-tRNA synthetase, C-terminal domain"/>
    <property type="match status" value="1"/>
</dbReference>
<evidence type="ECO:0000256" key="5">
    <source>
        <dbReference type="ARBA" id="ARBA00022917"/>
    </source>
</evidence>
<comment type="catalytic activity">
    <reaction evidence="7 8">
        <text>tRNA(Val) + L-valine + ATP = L-valyl-tRNA(Val) + AMP + diphosphate</text>
        <dbReference type="Rhea" id="RHEA:10704"/>
        <dbReference type="Rhea" id="RHEA-COMP:9672"/>
        <dbReference type="Rhea" id="RHEA-COMP:9708"/>
        <dbReference type="ChEBI" id="CHEBI:30616"/>
        <dbReference type="ChEBI" id="CHEBI:33019"/>
        <dbReference type="ChEBI" id="CHEBI:57762"/>
        <dbReference type="ChEBI" id="CHEBI:78442"/>
        <dbReference type="ChEBI" id="CHEBI:78537"/>
        <dbReference type="ChEBI" id="CHEBI:456215"/>
        <dbReference type="EC" id="6.1.1.9"/>
    </reaction>
</comment>
<dbReference type="Gene3D" id="1.10.730.10">
    <property type="entry name" value="Isoleucyl-tRNA Synthetase, Domain 1"/>
    <property type="match status" value="2"/>
</dbReference>
<dbReference type="SUPFAM" id="SSF46589">
    <property type="entry name" value="tRNA-binding arm"/>
    <property type="match status" value="1"/>
</dbReference>
<dbReference type="InterPro" id="IPR009008">
    <property type="entry name" value="Val/Leu/Ile-tRNA-synth_edit"/>
</dbReference>
<evidence type="ECO:0000259" key="11">
    <source>
        <dbReference type="Pfam" id="PF10458"/>
    </source>
</evidence>
<dbReference type="GO" id="GO:0002161">
    <property type="term" value="F:aminoacyl-tRNA deacylase activity"/>
    <property type="evidence" value="ECO:0007669"/>
    <property type="project" value="InterPro"/>
</dbReference>
<dbReference type="CDD" id="cd07962">
    <property type="entry name" value="Anticodon_Ia_Val"/>
    <property type="match status" value="1"/>
</dbReference>
<dbReference type="InterPro" id="IPR013155">
    <property type="entry name" value="M/V/L/I-tRNA-synth_anticd-bd"/>
</dbReference>
<dbReference type="InterPro" id="IPR009080">
    <property type="entry name" value="tRNAsynth_Ia_anticodon-bd"/>
</dbReference>
<evidence type="ECO:0000313" key="12">
    <source>
        <dbReference type="EMBL" id="MBB6429937.1"/>
    </source>
</evidence>
<dbReference type="Pfam" id="PF10458">
    <property type="entry name" value="Val_tRNA-synt_C"/>
    <property type="match status" value="1"/>
</dbReference>
<keyword evidence="4 8" id="KW-0067">ATP-binding</keyword>
<dbReference type="Pfam" id="PF08264">
    <property type="entry name" value="Anticodon_1"/>
    <property type="match status" value="1"/>
</dbReference>
<dbReference type="GO" id="GO:0005524">
    <property type="term" value="F:ATP binding"/>
    <property type="evidence" value="ECO:0007669"/>
    <property type="project" value="UniProtKB-UniRule"/>
</dbReference>
<gene>
    <name evidence="8" type="primary">valS</name>
    <name evidence="12" type="ORF">HNQ40_001743</name>
</gene>
<evidence type="ECO:0000256" key="1">
    <source>
        <dbReference type="ARBA" id="ARBA00022490"/>
    </source>
</evidence>
<dbReference type="InterPro" id="IPR010978">
    <property type="entry name" value="tRNA-bd_arm"/>
</dbReference>
<evidence type="ECO:0000259" key="9">
    <source>
        <dbReference type="Pfam" id="PF00133"/>
    </source>
</evidence>
<dbReference type="PANTHER" id="PTHR11946">
    <property type="entry name" value="VALYL-TRNA SYNTHETASES"/>
    <property type="match status" value="1"/>
</dbReference>
<comment type="domain">
    <text evidence="8">ValRS has two distinct active sites: one for aminoacylation and one for editing. The misactivated threonine is translocated from the active site to the editing site.</text>
</comment>
<evidence type="ECO:0000256" key="4">
    <source>
        <dbReference type="ARBA" id="ARBA00022840"/>
    </source>
</evidence>
<dbReference type="GO" id="GO:0004832">
    <property type="term" value="F:valine-tRNA ligase activity"/>
    <property type="evidence" value="ECO:0007669"/>
    <property type="project" value="UniProtKB-UniRule"/>
</dbReference>
<accession>A0A7X0H6H0</accession>
<dbReference type="RefSeq" id="WP_184677488.1">
    <property type="nucleotide sequence ID" value="NZ_JACHGY010000001.1"/>
</dbReference>
<protein>
    <recommendedName>
        <fullName evidence="8">Valine--tRNA ligase</fullName>
        <ecNumber evidence="8">6.1.1.9</ecNumber>
    </recommendedName>
    <alternativeName>
        <fullName evidence="8">Valyl-tRNA synthetase</fullName>
        <shortName evidence="8">ValRS</shortName>
    </alternativeName>
</protein>
<comment type="domain">
    <text evidence="8">The C-terminal coiled-coil domain is crucial for aminoacylation activity.</text>
</comment>
<dbReference type="GO" id="GO:0005829">
    <property type="term" value="C:cytosol"/>
    <property type="evidence" value="ECO:0007669"/>
    <property type="project" value="TreeGrafter"/>
</dbReference>
<dbReference type="EC" id="6.1.1.9" evidence="8"/>
<evidence type="ECO:0000256" key="3">
    <source>
        <dbReference type="ARBA" id="ARBA00022741"/>
    </source>
</evidence>
<comment type="caution">
    <text evidence="12">The sequence shown here is derived from an EMBL/GenBank/DDBJ whole genome shotgun (WGS) entry which is preliminary data.</text>
</comment>
<dbReference type="GO" id="GO:0006438">
    <property type="term" value="P:valyl-tRNA aminoacylation"/>
    <property type="evidence" value="ECO:0007669"/>
    <property type="project" value="UniProtKB-UniRule"/>
</dbReference>
<evidence type="ECO:0000256" key="7">
    <source>
        <dbReference type="ARBA" id="ARBA00047552"/>
    </source>
</evidence>
<dbReference type="SUPFAM" id="SSF47323">
    <property type="entry name" value="Anticodon-binding domain of a subclass of class I aminoacyl-tRNA synthetases"/>
    <property type="match status" value="1"/>
</dbReference>
<dbReference type="InterPro" id="IPR002300">
    <property type="entry name" value="aa-tRNA-synth_Ia"/>
</dbReference>
<dbReference type="Gene3D" id="3.90.740.10">
    <property type="entry name" value="Valyl/Leucyl/Isoleucyl-tRNA synthetase, editing domain"/>
    <property type="match status" value="1"/>
</dbReference>
<dbReference type="PANTHER" id="PTHR11946:SF93">
    <property type="entry name" value="VALINE--TRNA LIGASE, CHLOROPLASTIC_MITOCHONDRIAL 2"/>
    <property type="match status" value="1"/>
</dbReference>